<sequence>MRALNAVPDGREDTVAATAGLPRFPSGEQTTSTVVDLITDRPRRVAGTAREVHDEVDQEDPSTADLLHAIIDGLEKFAWMVSAENRTA</sequence>
<keyword evidence="3" id="KW-1185">Reference proteome</keyword>
<protein>
    <recommendedName>
        <fullName evidence="1">Ferritin/DPS domain-containing protein</fullName>
    </recommendedName>
</protein>
<comment type="caution">
    <text evidence="2">The sequence shown here is derived from an EMBL/GenBank/DDBJ whole genome shotgun (WGS) entry which is preliminary data.</text>
</comment>
<dbReference type="Proteomes" id="UP000820669">
    <property type="component" value="Unassembled WGS sequence"/>
</dbReference>
<evidence type="ECO:0000259" key="1">
    <source>
        <dbReference type="Pfam" id="PF00210"/>
    </source>
</evidence>
<evidence type="ECO:0000313" key="2">
    <source>
        <dbReference type="EMBL" id="NMI00716.1"/>
    </source>
</evidence>
<organism evidence="2 3">
    <name type="scientific">Pseudonocardia acidicola</name>
    <dbReference type="NCBI Taxonomy" id="2724939"/>
    <lineage>
        <taxon>Bacteria</taxon>
        <taxon>Bacillati</taxon>
        <taxon>Actinomycetota</taxon>
        <taxon>Actinomycetes</taxon>
        <taxon>Pseudonocardiales</taxon>
        <taxon>Pseudonocardiaceae</taxon>
        <taxon>Pseudonocardia</taxon>
    </lineage>
</organism>
<gene>
    <name evidence="2" type="ORF">HF526_25915</name>
</gene>
<dbReference type="Gene3D" id="1.20.1260.10">
    <property type="match status" value="1"/>
</dbReference>
<accession>A0ABX1SGN2</accession>
<dbReference type="SUPFAM" id="SSF47240">
    <property type="entry name" value="Ferritin-like"/>
    <property type="match status" value="1"/>
</dbReference>
<evidence type="ECO:0000313" key="3">
    <source>
        <dbReference type="Proteomes" id="UP000820669"/>
    </source>
</evidence>
<dbReference type="Pfam" id="PF00210">
    <property type="entry name" value="Ferritin"/>
    <property type="match status" value="1"/>
</dbReference>
<dbReference type="InterPro" id="IPR012347">
    <property type="entry name" value="Ferritin-like"/>
</dbReference>
<dbReference type="InterPro" id="IPR009078">
    <property type="entry name" value="Ferritin-like_SF"/>
</dbReference>
<name>A0ABX1SGN2_9PSEU</name>
<reference evidence="2 3" key="1">
    <citation type="submission" date="2020-04" db="EMBL/GenBank/DDBJ databases">
        <authorList>
            <person name="Klaysubun C."/>
            <person name="Duangmal K."/>
            <person name="Lipun K."/>
        </authorList>
    </citation>
    <scope>NUCLEOTIDE SEQUENCE [LARGE SCALE GENOMIC DNA]</scope>
    <source>
        <strain evidence="2 3">K10HN5</strain>
    </source>
</reference>
<dbReference type="EMBL" id="JAAXLA010000063">
    <property type="protein sequence ID" value="NMI00716.1"/>
    <property type="molecule type" value="Genomic_DNA"/>
</dbReference>
<feature type="domain" description="Ferritin/DPS" evidence="1">
    <location>
        <begin position="1"/>
        <end position="83"/>
    </location>
</feature>
<proteinExistence type="predicted"/>
<dbReference type="InterPro" id="IPR008331">
    <property type="entry name" value="Ferritin_DPS_dom"/>
</dbReference>